<dbReference type="InterPro" id="IPR029058">
    <property type="entry name" value="AB_hydrolase_fold"/>
</dbReference>
<feature type="domain" description="Thioesterase TesA-like" evidence="3">
    <location>
        <begin position="19"/>
        <end position="242"/>
    </location>
</feature>
<dbReference type="EMBL" id="BSTX01000001">
    <property type="protein sequence ID" value="GLZ75502.1"/>
    <property type="molecule type" value="Genomic_DNA"/>
</dbReference>
<evidence type="ECO:0000313" key="5">
    <source>
        <dbReference type="Proteomes" id="UP001165079"/>
    </source>
</evidence>
<evidence type="ECO:0000313" key="4">
    <source>
        <dbReference type="EMBL" id="GLZ75502.1"/>
    </source>
</evidence>
<dbReference type="Gene3D" id="3.40.50.1820">
    <property type="entry name" value="alpha/beta hydrolase"/>
    <property type="match status" value="1"/>
</dbReference>
<sequence length="243" mass="26642">MGDWLARRRAAPGARARMYCFPHGGGSPGEYLRWSEDLPELEVWGVQAPGRGPRFGEEPFDRLAPMVDALVRETSFAPPFVLFGHSLGALAAYETARALRRAGRPAPVLLVVSAYPAPHLPRAAAPVHGLPDEALLAAVEDRYGRWPEEIREDPDLLALTLAVHRADFALLETYAHVPDEPLSVPVLAVTGAQDAGTPAELDGWRDHATRCDTRVVPGGHFYHRDGKDALFALIRERLDELLP</sequence>
<dbReference type="InterPro" id="IPR012223">
    <property type="entry name" value="TEII"/>
</dbReference>
<evidence type="ECO:0000256" key="2">
    <source>
        <dbReference type="ARBA" id="ARBA00022801"/>
    </source>
</evidence>
<dbReference type="SUPFAM" id="SSF53474">
    <property type="entry name" value="alpha/beta-Hydrolases"/>
    <property type="match status" value="1"/>
</dbReference>
<dbReference type="Proteomes" id="UP001165079">
    <property type="component" value="Unassembled WGS sequence"/>
</dbReference>
<dbReference type="SMART" id="SM00824">
    <property type="entry name" value="PKS_TE"/>
    <property type="match status" value="1"/>
</dbReference>
<keyword evidence="2" id="KW-0378">Hydrolase</keyword>
<comment type="similarity">
    <text evidence="1">Belongs to the thioesterase family.</text>
</comment>
<dbReference type="PANTHER" id="PTHR11487:SF0">
    <property type="entry name" value="S-ACYL FATTY ACID SYNTHASE THIOESTERASE, MEDIUM CHAIN"/>
    <property type="match status" value="1"/>
</dbReference>
<dbReference type="InterPro" id="IPR020802">
    <property type="entry name" value="TesA-like"/>
</dbReference>
<protein>
    <submittedName>
        <fullName evidence="4">Thioesterase</fullName>
    </submittedName>
</protein>
<organism evidence="4 5">
    <name type="scientific">Actinorhabdospora filicis</name>
    <dbReference type="NCBI Taxonomy" id="1785913"/>
    <lineage>
        <taxon>Bacteria</taxon>
        <taxon>Bacillati</taxon>
        <taxon>Actinomycetota</taxon>
        <taxon>Actinomycetes</taxon>
        <taxon>Micromonosporales</taxon>
        <taxon>Micromonosporaceae</taxon>
        <taxon>Actinorhabdospora</taxon>
    </lineage>
</organism>
<comment type="caution">
    <text evidence="4">The sequence shown here is derived from an EMBL/GenBank/DDBJ whole genome shotgun (WGS) entry which is preliminary data.</text>
</comment>
<proteinExistence type="inferred from homology"/>
<dbReference type="GO" id="GO:0008610">
    <property type="term" value="P:lipid biosynthetic process"/>
    <property type="evidence" value="ECO:0007669"/>
    <property type="project" value="TreeGrafter"/>
</dbReference>
<dbReference type="GO" id="GO:0016787">
    <property type="term" value="F:hydrolase activity"/>
    <property type="evidence" value="ECO:0007669"/>
    <property type="project" value="UniProtKB-KW"/>
</dbReference>
<evidence type="ECO:0000256" key="1">
    <source>
        <dbReference type="ARBA" id="ARBA00007169"/>
    </source>
</evidence>
<evidence type="ECO:0000259" key="3">
    <source>
        <dbReference type="SMART" id="SM00824"/>
    </source>
</evidence>
<dbReference type="RefSeq" id="WP_285660739.1">
    <property type="nucleotide sequence ID" value="NZ_BSTX01000001.1"/>
</dbReference>
<dbReference type="AlphaFoldDB" id="A0A9W6W149"/>
<accession>A0A9W6W149</accession>
<dbReference type="InterPro" id="IPR001031">
    <property type="entry name" value="Thioesterase"/>
</dbReference>
<reference evidence="4" key="1">
    <citation type="submission" date="2023-03" db="EMBL/GenBank/DDBJ databases">
        <title>Actinorhabdospora filicis NBRC 111898.</title>
        <authorList>
            <person name="Ichikawa N."/>
            <person name="Sato H."/>
            <person name="Tonouchi N."/>
        </authorList>
    </citation>
    <scope>NUCLEOTIDE SEQUENCE</scope>
    <source>
        <strain evidence="4">NBRC 111898</strain>
    </source>
</reference>
<gene>
    <name evidence="4" type="ORF">Afil01_03090</name>
</gene>
<name>A0A9W6W149_9ACTN</name>
<dbReference type="Pfam" id="PF00975">
    <property type="entry name" value="Thioesterase"/>
    <property type="match status" value="1"/>
</dbReference>
<keyword evidence="5" id="KW-1185">Reference proteome</keyword>
<dbReference type="PANTHER" id="PTHR11487">
    <property type="entry name" value="THIOESTERASE"/>
    <property type="match status" value="1"/>
</dbReference>